<keyword evidence="3" id="KW-0677">Repeat</keyword>
<proteinExistence type="predicted"/>
<evidence type="ECO:0000256" key="3">
    <source>
        <dbReference type="ARBA" id="ARBA00022737"/>
    </source>
</evidence>
<evidence type="ECO:0000256" key="4">
    <source>
        <dbReference type="SAM" id="MobiDB-lite"/>
    </source>
</evidence>
<dbReference type="GO" id="GO:0034128">
    <property type="term" value="P:negative regulation of MyD88-independent toll-like receptor signaling pathway"/>
    <property type="evidence" value="ECO:0007669"/>
    <property type="project" value="InterPro"/>
</dbReference>
<reference evidence="6" key="1">
    <citation type="journal article" date="2021" name="Mol. Ecol. Resour.">
        <title>Apolygus lucorum genome provides insights into omnivorousness and mesophyll feeding.</title>
        <authorList>
            <person name="Liu Y."/>
            <person name="Liu H."/>
            <person name="Wang H."/>
            <person name="Huang T."/>
            <person name="Liu B."/>
            <person name="Yang B."/>
            <person name="Yin L."/>
            <person name="Li B."/>
            <person name="Zhang Y."/>
            <person name="Zhang S."/>
            <person name="Jiang F."/>
            <person name="Zhang X."/>
            <person name="Ren Y."/>
            <person name="Wang B."/>
            <person name="Wang S."/>
            <person name="Lu Y."/>
            <person name="Wu K."/>
            <person name="Fan W."/>
            <person name="Wang G."/>
        </authorList>
    </citation>
    <scope>NUCLEOTIDE SEQUENCE</scope>
    <source>
        <strain evidence="6">12Hb</strain>
    </source>
</reference>
<dbReference type="Proteomes" id="UP000466442">
    <property type="component" value="Unassembled WGS sequence"/>
</dbReference>
<sequence length="349" mass="37635">FSLRFLSYSLLKVHLHLKGFTVFIDVERLEAGKFDNNLLQSIKSAKHFILVLTPNALDRCVEDEECKDWVHREIVAALQAQCNIIPITDNFTWPEAESLPADMRAVCNFNGVMWIHDYQDACVEKLERFMKGGGAPSSIVGTRGGDVTPGTPWARQAQEIWEPLNGDRLATAHEPKKCDATAPATYLRPKVPPQGFPPGPPRSQGTCGGGGGSAAALAKRRGIARHLLPLAIPGAPPPAHGFRGAAFGPATPPQLPPPVFPAAGGHPGRSGVRNNFVGNHVGHRIQKAKFRGPSGQQSPFDDAEMNGARGVGSGAVAAPPRRPRRTFIQATFDHWDAAERKGKTPSLDK</sequence>
<dbReference type="PANTHER" id="PTHR22998">
    <property type="entry name" value="SARM1"/>
    <property type="match status" value="1"/>
</dbReference>
<comment type="subcellular location">
    <subcellularLocation>
        <location evidence="1">Cytoplasm</location>
    </subcellularLocation>
</comment>
<dbReference type="InterPro" id="IPR000157">
    <property type="entry name" value="TIR_dom"/>
</dbReference>
<dbReference type="GO" id="GO:0048678">
    <property type="term" value="P:response to axon injury"/>
    <property type="evidence" value="ECO:0007669"/>
    <property type="project" value="InterPro"/>
</dbReference>
<dbReference type="AlphaFoldDB" id="A0A8S9XCU9"/>
<dbReference type="PANTHER" id="PTHR22998:SF1">
    <property type="entry name" value="NAD(+) HYDROLASE SARM1"/>
    <property type="match status" value="1"/>
</dbReference>
<feature type="compositionally biased region" description="Pro residues" evidence="4">
    <location>
        <begin position="190"/>
        <end position="201"/>
    </location>
</feature>
<dbReference type="Gene3D" id="3.40.50.10140">
    <property type="entry name" value="Toll/interleukin-1 receptor homology (TIR) domain"/>
    <property type="match status" value="1"/>
</dbReference>
<dbReference type="SMART" id="SM00255">
    <property type="entry name" value="TIR"/>
    <property type="match status" value="1"/>
</dbReference>
<dbReference type="EMBL" id="WIXP02000008">
    <property type="protein sequence ID" value="KAF6206111.1"/>
    <property type="molecule type" value="Genomic_DNA"/>
</dbReference>
<gene>
    <name evidence="6" type="ORF">GE061_017336</name>
</gene>
<keyword evidence="7" id="KW-1185">Reference proteome</keyword>
<feature type="region of interest" description="Disordered" evidence="4">
    <location>
        <begin position="186"/>
        <end position="214"/>
    </location>
</feature>
<dbReference type="OrthoDB" id="202764at2759"/>
<feature type="domain" description="TIR" evidence="5">
    <location>
        <begin position="1"/>
        <end position="134"/>
    </location>
</feature>
<dbReference type="GO" id="GO:0007165">
    <property type="term" value="P:signal transduction"/>
    <property type="evidence" value="ECO:0007669"/>
    <property type="project" value="InterPro"/>
</dbReference>
<dbReference type="InterPro" id="IPR039184">
    <property type="entry name" value="SARM1"/>
</dbReference>
<evidence type="ECO:0000259" key="5">
    <source>
        <dbReference type="PROSITE" id="PS50104"/>
    </source>
</evidence>
<dbReference type="GO" id="GO:0030425">
    <property type="term" value="C:dendrite"/>
    <property type="evidence" value="ECO:0007669"/>
    <property type="project" value="TreeGrafter"/>
</dbReference>
<dbReference type="PROSITE" id="PS50104">
    <property type="entry name" value="TIR"/>
    <property type="match status" value="1"/>
</dbReference>
<dbReference type="SUPFAM" id="SSF52200">
    <property type="entry name" value="Toll/Interleukin receptor TIR domain"/>
    <property type="match status" value="1"/>
</dbReference>
<evidence type="ECO:0000313" key="7">
    <source>
        <dbReference type="Proteomes" id="UP000466442"/>
    </source>
</evidence>
<organism evidence="6 7">
    <name type="scientific">Apolygus lucorum</name>
    <name type="common">Small green plant bug</name>
    <name type="synonym">Lygocoris lucorum</name>
    <dbReference type="NCBI Taxonomy" id="248454"/>
    <lineage>
        <taxon>Eukaryota</taxon>
        <taxon>Metazoa</taxon>
        <taxon>Ecdysozoa</taxon>
        <taxon>Arthropoda</taxon>
        <taxon>Hexapoda</taxon>
        <taxon>Insecta</taxon>
        <taxon>Pterygota</taxon>
        <taxon>Neoptera</taxon>
        <taxon>Paraneoptera</taxon>
        <taxon>Hemiptera</taxon>
        <taxon>Heteroptera</taxon>
        <taxon>Panheteroptera</taxon>
        <taxon>Cimicomorpha</taxon>
        <taxon>Miridae</taxon>
        <taxon>Mirini</taxon>
        <taxon>Apolygus</taxon>
    </lineage>
</organism>
<dbReference type="GO" id="GO:0035591">
    <property type="term" value="F:signaling adaptor activity"/>
    <property type="evidence" value="ECO:0007669"/>
    <property type="project" value="InterPro"/>
</dbReference>
<keyword evidence="2" id="KW-0963">Cytoplasm</keyword>
<evidence type="ECO:0000256" key="2">
    <source>
        <dbReference type="ARBA" id="ARBA00022490"/>
    </source>
</evidence>
<comment type="caution">
    <text evidence="6">The sequence shown here is derived from an EMBL/GenBank/DDBJ whole genome shotgun (WGS) entry which is preliminary data.</text>
</comment>
<dbReference type="GO" id="GO:0003953">
    <property type="term" value="F:NAD+ nucleosidase activity"/>
    <property type="evidence" value="ECO:0007669"/>
    <property type="project" value="InterPro"/>
</dbReference>
<feature type="non-terminal residue" evidence="6">
    <location>
        <position position="1"/>
    </location>
</feature>
<dbReference type="InterPro" id="IPR035897">
    <property type="entry name" value="Toll_tir_struct_dom_sf"/>
</dbReference>
<evidence type="ECO:0000313" key="6">
    <source>
        <dbReference type="EMBL" id="KAF6206111.1"/>
    </source>
</evidence>
<accession>A0A8S9XCU9</accession>
<name>A0A8S9XCU9_APOLU</name>
<dbReference type="GO" id="GO:0005737">
    <property type="term" value="C:cytoplasm"/>
    <property type="evidence" value="ECO:0007669"/>
    <property type="project" value="UniProtKB-SubCell"/>
</dbReference>
<dbReference type="Pfam" id="PF13676">
    <property type="entry name" value="TIR_2"/>
    <property type="match status" value="1"/>
</dbReference>
<evidence type="ECO:0000256" key="1">
    <source>
        <dbReference type="ARBA" id="ARBA00004496"/>
    </source>
</evidence>
<protein>
    <recommendedName>
        <fullName evidence="5">TIR domain-containing protein</fullName>
    </recommendedName>
</protein>